<accession>A0A101FXR3</accession>
<gene>
    <name evidence="2" type="ORF">XD73_0821</name>
</gene>
<keyword evidence="1" id="KW-1133">Transmembrane helix</keyword>
<dbReference type="AlphaFoldDB" id="A0A101FXR3"/>
<dbReference type="EMBL" id="LGFU01000041">
    <property type="protein sequence ID" value="KUK46308.1"/>
    <property type="molecule type" value="Genomic_DNA"/>
</dbReference>
<evidence type="ECO:0000256" key="1">
    <source>
        <dbReference type="SAM" id="Phobius"/>
    </source>
</evidence>
<reference evidence="2 3" key="1">
    <citation type="journal article" date="2015" name="MBio">
        <title>Genome-Resolved Metagenomic Analysis Reveals Roles for Candidate Phyla and Other Microbial Community Members in Biogeochemical Transformations in Oil Reservoirs.</title>
        <authorList>
            <person name="Hu P."/>
            <person name="Tom L."/>
            <person name="Singh A."/>
            <person name="Thomas B.C."/>
            <person name="Baker B.J."/>
            <person name="Piceno Y.M."/>
            <person name="Andersen G.L."/>
            <person name="Banfield J.F."/>
        </authorList>
    </citation>
    <scope>NUCLEOTIDE SEQUENCE [LARGE SCALE GENOMIC DNA]</scope>
    <source>
        <strain evidence="2">46_16</strain>
    </source>
</reference>
<feature type="transmembrane region" description="Helical" evidence="1">
    <location>
        <begin position="57"/>
        <end position="81"/>
    </location>
</feature>
<protein>
    <submittedName>
        <fullName evidence="2">Uncharacterized protein</fullName>
    </submittedName>
</protein>
<keyword evidence="1" id="KW-0472">Membrane</keyword>
<proteinExistence type="predicted"/>
<evidence type="ECO:0000313" key="2">
    <source>
        <dbReference type="EMBL" id="KUK46308.1"/>
    </source>
</evidence>
<evidence type="ECO:0000313" key="3">
    <source>
        <dbReference type="Proteomes" id="UP000064249"/>
    </source>
</evidence>
<name>A0A101FXR3_9CHLR</name>
<keyword evidence="1" id="KW-0812">Transmembrane</keyword>
<feature type="transmembrane region" description="Helical" evidence="1">
    <location>
        <begin position="12"/>
        <end position="31"/>
    </location>
</feature>
<organism evidence="2 3">
    <name type="scientific">Anaerolinea thermophila</name>
    <dbReference type="NCBI Taxonomy" id="167964"/>
    <lineage>
        <taxon>Bacteria</taxon>
        <taxon>Bacillati</taxon>
        <taxon>Chloroflexota</taxon>
        <taxon>Anaerolineae</taxon>
        <taxon>Anaerolineales</taxon>
        <taxon>Anaerolineaceae</taxon>
        <taxon>Anaerolinea</taxon>
    </lineage>
</organism>
<dbReference type="Proteomes" id="UP000064249">
    <property type="component" value="Unassembled WGS sequence"/>
</dbReference>
<sequence length="232" mass="25313">MNAFLDDILRGLVTFSTGIFILLGLGFVIYLQKFFKGLRTWQGSVFGLEKDLAQRKLISASTGLTLILLLIIGEFLLITFINPRMSQVPDQSSRAIDPLASPTTTLSAVTDQTAQPVIITNDLQEGIVSECVEGVLEITTPANGEQVSGTVELIGSVNVENFGSYKYEFSTTGTIDWVTIAADNQLKLDESLGFWYTSALTPGPYLLRLVPLNNLGEEMTPCVITVEVVLEE</sequence>
<comment type="caution">
    <text evidence="2">The sequence shown here is derived from an EMBL/GenBank/DDBJ whole genome shotgun (WGS) entry which is preliminary data.</text>
</comment>